<protein>
    <recommendedName>
        <fullName evidence="10">Sensitive to high expression protein 9, mitochondrial</fullName>
    </recommendedName>
</protein>
<keyword evidence="6 11" id="KW-0175">Coiled coil</keyword>
<keyword evidence="4 10" id="KW-0809">Transit peptide</keyword>
<dbReference type="GO" id="GO:0007007">
    <property type="term" value="P:inner mitochondrial membrane organization"/>
    <property type="evidence" value="ECO:0007669"/>
    <property type="project" value="TreeGrafter"/>
</dbReference>
<dbReference type="EMBL" id="NDIQ01000021">
    <property type="protein sequence ID" value="PRT54388.1"/>
    <property type="molecule type" value="Genomic_DNA"/>
</dbReference>
<organism evidence="13 14">
    <name type="scientific">Wickerhamiella sorbophila</name>
    <dbReference type="NCBI Taxonomy" id="45607"/>
    <lineage>
        <taxon>Eukaryota</taxon>
        <taxon>Fungi</taxon>
        <taxon>Dikarya</taxon>
        <taxon>Ascomycota</taxon>
        <taxon>Saccharomycotina</taxon>
        <taxon>Dipodascomycetes</taxon>
        <taxon>Dipodascales</taxon>
        <taxon>Trichomonascaceae</taxon>
        <taxon>Wickerhamiella</taxon>
    </lineage>
</organism>
<evidence type="ECO:0000256" key="6">
    <source>
        <dbReference type="ARBA" id="ARBA00023054"/>
    </source>
</evidence>
<keyword evidence="8 10" id="KW-0472">Membrane</keyword>
<evidence type="ECO:0000256" key="3">
    <source>
        <dbReference type="ARBA" id="ARBA00022792"/>
    </source>
</evidence>
<dbReference type="PANTHER" id="PTHR31961:SF3">
    <property type="entry name" value="SENSITIVE TO HIGH EXPRESSION PROTEIN 9, MITOCHONDRIAL"/>
    <property type="match status" value="1"/>
</dbReference>
<dbReference type="OrthoDB" id="5595506at2759"/>
<evidence type="ECO:0000256" key="12">
    <source>
        <dbReference type="SAM" id="MobiDB-lite"/>
    </source>
</evidence>
<dbReference type="AlphaFoldDB" id="A0A2T0FHB0"/>
<proteinExistence type="inferred from homology"/>
<evidence type="ECO:0000256" key="4">
    <source>
        <dbReference type="ARBA" id="ARBA00022946"/>
    </source>
</evidence>
<evidence type="ECO:0000256" key="9">
    <source>
        <dbReference type="ARBA" id="ARBA00024807"/>
    </source>
</evidence>
<comment type="subunit">
    <text evidence="10">Homooligomer.</text>
</comment>
<dbReference type="InterPro" id="IPR008839">
    <property type="entry name" value="MDM33_fungi"/>
</dbReference>
<feature type="region of interest" description="Disordered" evidence="12">
    <location>
        <begin position="357"/>
        <end position="381"/>
    </location>
</feature>
<gene>
    <name evidence="13" type="ORF">B9G98_02008</name>
</gene>
<evidence type="ECO:0000256" key="8">
    <source>
        <dbReference type="ARBA" id="ARBA00023136"/>
    </source>
</evidence>
<comment type="similarity">
    <text evidence="1 10">Belongs to the SHE9 family.</text>
</comment>
<comment type="function">
    <text evidence="9">Required for the maintenance of the structure of the mitochondrial inner membrane. Involved in mitochondrial morphology. Causes growth arrest when highly overexpressed.</text>
</comment>
<dbReference type="Proteomes" id="UP000238350">
    <property type="component" value="Unassembled WGS sequence"/>
</dbReference>
<comment type="subcellular location">
    <subcellularLocation>
        <location evidence="10">Mitochondrion inner membrane</location>
        <topology evidence="10">Multi-pass membrane protein</topology>
    </subcellularLocation>
</comment>
<evidence type="ECO:0000256" key="7">
    <source>
        <dbReference type="ARBA" id="ARBA00023128"/>
    </source>
</evidence>
<evidence type="ECO:0000313" key="13">
    <source>
        <dbReference type="EMBL" id="PRT54388.1"/>
    </source>
</evidence>
<dbReference type="PANTHER" id="PTHR31961">
    <property type="entry name" value="SENSITIVE TO HIGH EXPRESSION PROTEIN 9, MITOCHONDRIAL"/>
    <property type="match status" value="1"/>
</dbReference>
<keyword evidence="7 10" id="KW-0496">Mitochondrion</keyword>
<reference evidence="13 14" key="1">
    <citation type="submission" date="2017-04" db="EMBL/GenBank/DDBJ databases">
        <title>Genome sequencing of [Candida] sorbophila.</title>
        <authorList>
            <person name="Ahn J.O."/>
        </authorList>
    </citation>
    <scope>NUCLEOTIDE SEQUENCE [LARGE SCALE GENOMIC DNA]</scope>
    <source>
        <strain evidence="13 14">DS02</strain>
    </source>
</reference>
<dbReference type="RefSeq" id="XP_024664333.1">
    <property type="nucleotide sequence ID" value="XM_024808565.1"/>
</dbReference>
<evidence type="ECO:0000256" key="1">
    <source>
        <dbReference type="ARBA" id="ARBA00007472"/>
    </source>
</evidence>
<evidence type="ECO:0000256" key="5">
    <source>
        <dbReference type="ARBA" id="ARBA00022989"/>
    </source>
</evidence>
<sequence length="381" mass="42889">MFRLLRVPGGFLRPARCRYITNAAPKHQLPSEKEARRSPLGKKTTAFLDRTQLKIMAVLQRVNDVSGYSEIEKLKRRIAEAEENAKKSRELRESANAAYQRAVTERSASQREVNELLQRKHDWSSQDLERFTQLFREDHLVEQRVQQTKAASLESEAHYDACQAQLHQLISLRYREEQIWSDKIRQVSTWGTVLLMAFNVLLFLVVQLGLEPWKRRRLVGSFEEKVLSALDARLPAEAADPVQPEEVEEPVIQPAIEPPQPPQTLWQRLQAPVVVLQPFELTALLSSALALGVSVPSLKTKPSRFGRGGGATSQSNGSCVGVLSNLLNCWASYAEGASQCVALEQAVKDCMLNRKHGRKTTDSMGRDSARLLPKINPKAHD</sequence>
<evidence type="ECO:0000256" key="10">
    <source>
        <dbReference type="RuleBase" id="RU364128"/>
    </source>
</evidence>
<evidence type="ECO:0000313" key="14">
    <source>
        <dbReference type="Proteomes" id="UP000238350"/>
    </source>
</evidence>
<comment type="caution">
    <text evidence="13">The sequence shown here is derived from an EMBL/GenBank/DDBJ whole genome shotgun (WGS) entry which is preliminary data.</text>
</comment>
<evidence type="ECO:0000256" key="2">
    <source>
        <dbReference type="ARBA" id="ARBA00022692"/>
    </source>
</evidence>
<dbReference type="GO" id="GO:0005743">
    <property type="term" value="C:mitochondrial inner membrane"/>
    <property type="evidence" value="ECO:0007669"/>
    <property type="project" value="UniProtKB-SubCell"/>
</dbReference>
<keyword evidence="14" id="KW-1185">Reference proteome</keyword>
<dbReference type="Pfam" id="PF05546">
    <property type="entry name" value="She9_MDM33"/>
    <property type="match status" value="1"/>
</dbReference>
<evidence type="ECO:0000256" key="11">
    <source>
        <dbReference type="SAM" id="Coils"/>
    </source>
</evidence>
<keyword evidence="3 10" id="KW-0999">Mitochondrion inner membrane</keyword>
<keyword evidence="2 10" id="KW-0812">Transmembrane</keyword>
<feature type="transmembrane region" description="Helical" evidence="10">
    <location>
        <begin position="190"/>
        <end position="210"/>
    </location>
</feature>
<feature type="compositionally biased region" description="Basic and acidic residues" evidence="12">
    <location>
        <begin position="359"/>
        <end position="369"/>
    </location>
</feature>
<comment type="caution">
    <text evidence="10">Lacks conserved residue(s) required for the propagation of feature annotation.</text>
</comment>
<dbReference type="GeneID" id="36515756"/>
<accession>A0A2T0FHB0</accession>
<keyword evidence="5 10" id="KW-1133">Transmembrane helix</keyword>
<name>A0A2T0FHB0_9ASCO</name>
<feature type="coiled-coil region" evidence="11">
    <location>
        <begin position="71"/>
        <end position="119"/>
    </location>
</feature>